<keyword evidence="4" id="KW-0472">Membrane</keyword>
<feature type="transmembrane region" description="Helical" evidence="4">
    <location>
        <begin position="232"/>
        <end position="254"/>
    </location>
</feature>
<evidence type="ECO:0000259" key="5">
    <source>
        <dbReference type="PROSITE" id="PS01124"/>
    </source>
</evidence>
<evidence type="ECO:0000256" key="4">
    <source>
        <dbReference type="SAM" id="Phobius"/>
    </source>
</evidence>
<evidence type="ECO:0000256" key="2">
    <source>
        <dbReference type="ARBA" id="ARBA00023125"/>
    </source>
</evidence>
<name>A0A399CXY6_9BACT</name>
<feature type="transmembrane region" description="Helical" evidence="4">
    <location>
        <begin position="28"/>
        <end position="47"/>
    </location>
</feature>
<dbReference type="InterPro" id="IPR009057">
    <property type="entry name" value="Homeodomain-like_sf"/>
</dbReference>
<keyword evidence="7" id="KW-1185">Reference proteome</keyword>
<reference evidence="6 7" key="1">
    <citation type="journal article" date="2015" name="Int. J. Syst. Evol. Microbiol.">
        <title>Mariniphaga sediminis sp. nov., isolated from coastal sediment.</title>
        <authorList>
            <person name="Wang F.Q."/>
            <person name="Shen Q.Y."/>
            <person name="Chen G.J."/>
            <person name="Du Z.J."/>
        </authorList>
    </citation>
    <scope>NUCLEOTIDE SEQUENCE [LARGE SCALE GENOMIC DNA]</scope>
    <source>
        <strain evidence="6 7">SY21</strain>
    </source>
</reference>
<dbReference type="PROSITE" id="PS01124">
    <property type="entry name" value="HTH_ARAC_FAMILY_2"/>
    <property type="match status" value="1"/>
</dbReference>
<keyword evidence="2" id="KW-0238">DNA-binding</keyword>
<protein>
    <submittedName>
        <fullName evidence="6">Helix-turn-helix domain-containing protein</fullName>
    </submittedName>
</protein>
<dbReference type="SUPFAM" id="SSF46689">
    <property type="entry name" value="Homeodomain-like"/>
    <property type="match status" value="1"/>
</dbReference>
<feature type="transmembrane region" description="Helical" evidence="4">
    <location>
        <begin position="6"/>
        <end position="21"/>
    </location>
</feature>
<dbReference type="PROSITE" id="PS00041">
    <property type="entry name" value="HTH_ARAC_FAMILY_1"/>
    <property type="match status" value="1"/>
</dbReference>
<dbReference type="OrthoDB" id="1117518at2"/>
<dbReference type="AlphaFoldDB" id="A0A399CXY6"/>
<dbReference type="GO" id="GO:0043565">
    <property type="term" value="F:sequence-specific DNA binding"/>
    <property type="evidence" value="ECO:0007669"/>
    <property type="project" value="InterPro"/>
</dbReference>
<dbReference type="PANTHER" id="PTHR43280">
    <property type="entry name" value="ARAC-FAMILY TRANSCRIPTIONAL REGULATOR"/>
    <property type="match status" value="1"/>
</dbReference>
<feature type="transmembrane region" description="Helical" evidence="4">
    <location>
        <begin position="95"/>
        <end position="114"/>
    </location>
</feature>
<dbReference type="Pfam" id="PF12833">
    <property type="entry name" value="HTH_18"/>
    <property type="match status" value="1"/>
</dbReference>
<dbReference type="EMBL" id="QWET01000016">
    <property type="protein sequence ID" value="RIH63818.1"/>
    <property type="molecule type" value="Genomic_DNA"/>
</dbReference>
<gene>
    <name evidence="6" type="ORF">D1164_17950</name>
</gene>
<dbReference type="GO" id="GO:0003700">
    <property type="term" value="F:DNA-binding transcription factor activity"/>
    <property type="evidence" value="ECO:0007669"/>
    <property type="project" value="InterPro"/>
</dbReference>
<dbReference type="Gene3D" id="1.10.10.60">
    <property type="entry name" value="Homeodomain-like"/>
    <property type="match status" value="1"/>
</dbReference>
<sequence length="386" mass="44703">MLLFLSITGIFLSLILLYFNAKKYTSTIYLSLFFLFISLYGFYQYILLYSKSVTLISLFLFNLSVAGSPVYLIGPMLFWYTRSVLTDDAKLKRSDFWHFIPAVIFFISALPNSFVPWHEKVEAAETVIHDQSYIMIYKATLLSEIFSSVTIFITRLFLVLGYTIWSIGLFINYLVKKKSSAVLSKQQFMRKWLCYLLGFMLILVVSQMALVIKSFEMHFSTVFFTFNIIRVVSVVGLLGLLISPFFFPTILYGLPRMSKTNETKPSFYSFESDYLQSIGKKSDSVMEELQLYLEPDCNLAFFSKQINIPAHHLSYYFREVKKQRFNDFRNEWRINHAKALIQEGKANEITLEAIGTLSGFSSRNAFITDFKKLEGESPGTYAARFN</sequence>
<keyword evidence="4" id="KW-1133">Transmembrane helix</keyword>
<proteinExistence type="predicted"/>
<evidence type="ECO:0000256" key="3">
    <source>
        <dbReference type="ARBA" id="ARBA00023163"/>
    </source>
</evidence>
<keyword evidence="1" id="KW-0805">Transcription regulation</keyword>
<dbReference type="SMART" id="SM00342">
    <property type="entry name" value="HTH_ARAC"/>
    <property type="match status" value="1"/>
</dbReference>
<dbReference type="Proteomes" id="UP000266441">
    <property type="component" value="Unassembled WGS sequence"/>
</dbReference>
<accession>A0A399CXY6</accession>
<feature type="transmembrane region" description="Helical" evidence="4">
    <location>
        <begin position="53"/>
        <end position="74"/>
    </location>
</feature>
<feature type="domain" description="HTH araC/xylS-type" evidence="5">
    <location>
        <begin position="283"/>
        <end position="384"/>
    </location>
</feature>
<evidence type="ECO:0000313" key="6">
    <source>
        <dbReference type="EMBL" id="RIH63818.1"/>
    </source>
</evidence>
<feature type="transmembrane region" description="Helical" evidence="4">
    <location>
        <begin position="192"/>
        <end position="212"/>
    </location>
</feature>
<keyword evidence="4" id="KW-0812">Transmembrane</keyword>
<comment type="caution">
    <text evidence="6">The sequence shown here is derived from an EMBL/GenBank/DDBJ whole genome shotgun (WGS) entry which is preliminary data.</text>
</comment>
<dbReference type="PANTHER" id="PTHR43280:SF29">
    <property type="entry name" value="ARAC-FAMILY TRANSCRIPTIONAL REGULATOR"/>
    <property type="match status" value="1"/>
</dbReference>
<dbReference type="InterPro" id="IPR018062">
    <property type="entry name" value="HTH_AraC-typ_CS"/>
</dbReference>
<evidence type="ECO:0000256" key="1">
    <source>
        <dbReference type="ARBA" id="ARBA00023015"/>
    </source>
</evidence>
<dbReference type="InterPro" id="IPR018060">
    <property type="entry name" value="HTH_AraC"/>
</dbReference>
<feature type="transmembrane region" description="Helical" evidence="4">
    <location>
        <begin position="145"/>
        <end position="171"/>
    </location>
</feature>
<keyword evidence="3" id="KW-0804">Transcription</keyword>
<organism evidence="6 7">
    <name type="scientific">Mariniphaga sediminis</name>
    <dbReference type="NCBI Taxonomy" id="1628158"/>
    <lineage>
        <taxon>Bacteria</taxon>
        <taxon>Pseudomonadati</taxon>
        <taxon>Bacteroidota</taxon>
        <taxon>Bacteroidia</taxon>
        <taxon>Marinilabiliales</taxon>
        <taxon>Prolixibacteraceae</taxon>
        <taxon>Mariniphaga</taxon>
    </lineage>
</organism>
<evidence type="ECO:0000313" key="7">
    <source>
        <dbReference type="Proteomes" id="UP000266441"/>
    </source>
</evidence>